<protein>
    <submittedName>
        <fullName evidence="1">Reverse transcriptase</fullName>
    </submittedName>
</protein>
<dbReference type="Proteomes" id="UP000325315">
    <property type="component" value="Unassembled WGS sequence"/>
</dbReference>
<name>A0A5B6WP43_9ROSI</name>
<keyword evidence="1" id="KW-0548">Nucleotidyltransferase</keyword>
<dbReference type="OrthoDB" id="1934719at2759"/>
<reference evidence="2" key="1">
    <citation type="journal article" date="2019" name="Plant Biotechnol. J.">
        <title>Genome sequencing of the Australian wild diploid species Gossypium australe highlights disease resistance and delayed gland morphogenesis.</title>
        <authorList>
            <person name="Cai Y."/>
            <person name="Cai X."/>
            <person name="Wang Q."/>
            <person name="Wang P."/>
            <person name="Zhang Y."/>
            <person name="Cai C."/>
            <person name="Xu Y."/>
            <person name="Wang K."/>
            <person name="Zhou Z."/>
            <person name="Wang C."/>
            <person name="Geng S."/>
            <person name="Li B."/>
            <person name="Dong Q."/>
            <person name="Hou Y."/>
            <person name="Wang H."/>
            <person name="Ai P."/>
            <person name="Liu Z."/>
            <person name="Yi F."/>
            <person name="Sun M."/>
            <person name="An G."/>
            <person name="Cheng J."/>
            <person name="Zhang Y."/>
            <person name="Shi Q."/>
            <person name="Xie Y."/>
            <person name="Shi X."/>
            <person name="Chang Y."/>
            <person name="Huang F."/>
            <person name="Chen Y."/>
            <person name="Hong S."/>
            <person name="Mi L."/>
            <person name="Sun Q."/>
            <person name="Zhang L."/>
            <person name="Zhou B."/>
            <person name="Peng R."/>
            <person name="Zhang X."/>
            <person name="Liu F."/>
        </authorList>
    </citation>
    <scope>NUCLEOTIDE SEQUENCE [LARGE SCALE GENOMIC DNA]</scope>
    <source>
        <strain evidence="2">cv. PA1801</strain>
    </source>
</reference>
<dbReference type="GO" id="GO:0003964">
    <property type="term" value="F:RNA-directed DNA polymerase activity"/>
    <property type="evidence" value="ECO:0007669"/>
    <property type="project" value="UniProtKB-KW"/>
</dbReference>
<keyword evidence="1" id="KW-0695">RNA-directed DNA polymerase</keyword>
<dbReference type="PANTHER" id="PTHR46890">
    <property type="entry name" value="NON-LTR RETROLELEMENT REVERSE TRANSCRIPTASE-LIKE PROTEIN-RELATED"/>
    <property type="match status" value="1"/>
</dbReference>
<evidence type="ECO:0000313" key="2">
    <source>
        <dbReference type="Proteomes" id="UP000325315"/>
    </source>
</evidence>
<evidence type="ECO:0000313" key="1">
    <source>
        <dbReference type="EMBL" id="KAA3483649.1"/>
    </source>
</evidence>
<organism evidence="1 2">
    <name type="scientific">Gossypium australe</name>
    <dbReference type="NCBI Taxonomy" id="47621"/>
    <lineage>
        <taxon>Eukaryota</taxon>
        <taxon>Viridiplantae</taxon>
        <taxon>Streptophyta</taxon>
        <taxon>Embryophyta</taxon>
        <taxon>Tracheophyta</taxon>
        <taxon>Spermatophyta</taxon>
        <taxon>Magnoliopsida</taxon>
        <taxon>eudicotyledons</taxon>
        <taxon>Gunneridae</taxon>
        <taxon>Pentapetalae</taxon>
        <taxon>rosids</taxon>
        <taxon>malvids</taxon>
        <taxon>Malvales</taxon>
        <taxon>Malvaceae</taxon>
        <taxon>Malvoideae</taxon>
        <taxon>Gossypium</taxon>
    </lineage>
</organism>
<proteinExistence type="predicted"/>
<sequence>MLAKHFTDEEILEAFNQMDPHKALGIDDLSGIFFKENWEVVGKVVLNLFHDVLDGNNDISCINDTIIVLIPKIKDPMDMTNFRPISLYKKVMKKLGFEKACVAKIMRCVRSMKYVVKWNTILSEVIASERGLRQGDPLSPYLFLINSWSKRLLSYGGVLLRVCNKKSVECCGHAKKKGAVGLCLHGKKFSSTRAWEGLALETYVSLTSLSLEDRLVMGTILIFAKTIEALKA</sequence>
<keyword evidence="2" id="KW-1185">Reference proteome</keyword>
<dbReference type="EMBL" id="SMMG02000002">
    <property type="protein sequence ID" value="KAA3483649.1"/>
    <property type="molecule type" value="Genomic_DNA"/>
</dbReference>
<dbReference type="PANTHER" id="PTHR46890:SF48">
    <property type="entry name" value="RNA-DIRECTED DNA POLYMERASE"/>
    <property type="match status" value="1"/>
</dbReference>
<comment type="caution">
    <text evidence="1">The sequence shown here is derived from an EMBL/GenBank/DDBJ whole genome shotgun (WGS) entry which is preliminary data.</text>
</comment>
<dbReference type="InterPro" id="IPR052343">
    <property type="entry name" value="Retrotransposon-Effector_Assoc"/>
</dbReference>
<gene>
    <name evidence="1" type="ORF">EPI10_005800</name>
</gene>
<dbReference type="AlphaFoldDB" id="A0A5B6WP43"/>
<accession>A0A5B6WP43</accession>
<keyword evidence="1" id="KW-0808">Transferase</keyword>